<dbReference type="HOGENOM" id="CLU_047948_2_0_9"/>
<accession>B2A0F9</accession>
<dbReference type="Pfam" id="PF00590">
    <property type="entry name" value="TP_methylase"/>
    <property type="match status" value="1"/>
</dbReference>
<dbReference type="AlphaFoldDB" id="B2A0F9"/>
<evidence type="ECO:0000256" key="1">
    <source>
        <dbReference type="ARBA" id="ARBA00004953"/>
    </source>
</evidence>
<evidence type="ECO:0000256" key="2">
    <source>
        <dbReference type="ARBA" id="ARBA00022573"/>
    </source>
</evidence>
<keyword evidence="5" id="KW-0949">S-adenosyl-L-methionine</keyword>
<proteinExistence type="predicted"/>
<reference evidence="7 8" key="1">
    <citation type="submission" date="2008-04" db="EMBL/GenBank/DDBJ databases">
        <title>Complete sequence of chromosome of Natranaerobius thermophilus JW/NM-WN-LF.</title>
        <authorList>
            <consortium name="US DOE Joint Genome Institute"/>
            <person name="Copeland A."/>
            <person name="Lucas S."/>
            <person name="Lapidus A."/>
            <person name="Glavina del Rio T."/>
            <person name="Dalin E."/>
            <person name="Tice H."/>
            <person name="Bruce D."/>
            <person name="Goodwin L."/>
            <person name="Pitluck S."/>
            <person name="Chertkov O."/>
            <person name="Brettin T."/>
            <person name="Detter J.C."/>
            <person name="Han C."/>
            <person name="Kuske C.R."/>
            <person name="Schmutz J."/>
            <person name="Larimer F."/>
            <person name="Land M."/>
            <person name="Hauser L."/>
            <person name="Kyrpides N."/>
            <person name="Lykidis A."/>
            <person name="Mesbah N.M."/>
            <person name="Wiegel J."/>
        </authorList>
    </citation>
    <scope>NUCLEOTIDE SEQUENCE [LARGE SCALE GENOMIC DNA]</scope>
    <source>
        <strain evidence="8">ATCC BAA-1301 / DSM 18059 / JW/NM-WN-LF</strain>
    </source>
</reference>
<protein>
    <submittedName>
        <fullName evidence="7">Precorrin-3 methyltransferase</fullName>
    </submittedName>
</protein>
<dbReference type="InterPro" id="IPR014776">
    <property type="entry name" value="4pyrrole_Mease_sub2"/>
</dbReference>
<evidence type="ECO:0000313" key="7">
    <source>
        <dbReference type="EMBL" id="ACB84520.1"/>
    </source>
</evidence>
<dbReference type="EMBL" id="CP001034">
    <property type="protein sequence ID" value="ACB84520.1"/>
    <property type="molecule type" value="Genomic_DNA"/>
</dbReference>
<keyword evidence="8" id="KW-1185">Reference proteome</keyword>
<feature type="domain" description="Tetrapyrrole methylase" evidence="6">
    <location>
        <begin position="3"/>
        <end position="205"/>
    </location>
</feature>
<dbReference type="NCBIfam" id="TIGR01466">
    <property type="entry name" value="cobJ_cbiH"/>
    <property type="match status" value="1"/>
</dbReference>
<dbReference type="Proteomes" id="UP000001683">
    <property type="component" value="Chromosome"/>
</dbReference>
<dbReference type="PANTHER" id="PTHR47036">
    <property type="entry name" value="COBALT-FACTOR III C(17)-METHYLTRANSFERASE-RELATED"/>
    <property type="match status" value="1"/>
</dbReference>
<dbReference type="InterPro" id="IPR035996">
    <property type="entry name" value="4pyrrol_Methylase_sf"/>
</dbReference>
<dbReference type="InterPro" id="IPR006363">
    <property type="entry name" value="Cbl_synth_CobJ/CibH_dom"/>
</dbReference>
<keyword evidence="3 7" id="KW-0489">Methyltransferase</keyword>
<dbReference type="UniPathway" id="UPA00148"/>
<dbReference type="InterPro" id="IPR000878">
    <property type="entry name" value="4pyrrol_Mease"/>
</dbReference>
<evidence type="ECO:0000313" key="8">
    <source>
        <dbReference type="Proteomes" id="UP000001683"/>
    </source>
</evidence>
<comment type="pathway">
    <text evidence="1">Cofactor biosynthesis; adenosylcobalamin biosynthesis.</text>
</comment>
<dbReference type="SUPFAM" id="SSF53790">
    <property type="entry name" value="Tetrapyrrole methylase"/>
    <property type="match status" value="1"/>
</dbReference>
<dbReference type="STRING" id="457570.Nther_0935"/>
<dbReference type="GO" id="GO:0009236">
    <property type="term" value="P:cobalamin biosynthetic process"/>
    <property type="evidence" value="ECO:0007669"/>
    <property type="project" value="UniProtKB-UniPathway"/>
</dbReference>
<dbReference type="CDD" id="cd11646">
    <property type="entry name" value="Precorrin_3B_C17_MT"/>
    <property type="match status" value="1"/>
</dbReference>
<keyword evidence="4 7" id="KW-0808">Transferase</keyword>
<dbReference type="RefSeq" id="WP_012447398.1">
    <property type="nucleotide sequence ID" value="NC_010718.1"/>
</dbReference>
<dbReference type="GO" id="GO:0032259">
    <property type="term" value="P:methylation"/>
    <property type="evidence" value="ECO:0007669"/>
    <property type="project" value="UniProtKB-KW"/>
</dbReference>
<evidence type="ECO:0000256" key="5">
    <source>
        <dbReference type="ARBA" id="ARBA00022691"/>
    </source>
</evidence>
<dbReference type="InParanoid" id="B2A0F9"/>
<evidence type="ECO:0000256" key="3">
    <source>
        <dbReference type="ARBA" id="ARBA00022603"/>
    </source>
</evidence>
<dbReference type="eggNOG" id="COG1010">
    <property type="taxonomic scope" value="Bacteria"/>
</dbReference>
<dbReference type="Gene3D" id="3.40.1010.10">
    <property type="entry name" value="Cobalt-precorrin-4 Transmethylase, Domain 1"/>
    <property type="match status" value="1"/>
</dbReference>
<dbReference type="PANTHER" id="PTHR47036:SF1">
    <property type="entry name" value="COBALT-FACTOR III C(17)-METHYLTRANSFERASE-RELATED"/>
    <property type="match status" value="1"/>
</dbReference>
<dbReference type="InterPro" id="IPR051810">
    <property type="entry name" value="Precorrin_MeTrfase"/>
</dbReference>
<reference evidence="7 8" key="2">
    <citation type="journal article" date="2011" name="J. Bacteriol.">
        <title>Complete genome sequence of the anaerobic, halophilic alkalithermophile Natranaerobius thermophilus JW/NM-WN-LF.</title>
        <authorList>
            <person name="Zhao B."/>
            <person name="Mesbah N.M."/>
            <person name="Dalin E."/>
            <person name="Goodwin L."/>
            <person name="Nolan M."/>
            <person name="Pitluck S."/>
            <person name="Chertkov O."/>
            <person name="Brettin T.S."/>
            <person name="Han J."/>
            <person name="Larimer F.W."/>
            <person name="Land M.L."/>
            <person name="Hauser L."/>
            <person name="Kyrpides N."/>
            <person name="Wiegel J."/>
        </authorList>
    </citation>
    <scope>NUCLEOTIDE SEQUENCE [LARGE SCALE GENOMIC DNA]</scope>
    <source>
        <strain evidence="8">ATCC BAA-1301 / DSM 18059 / JW/NM-WN-LF</strain>
    </source>
</reference>
<evidence type="ECO:0000259" key="6">
    <source>
        <dbReference type="Pfam" id="PF00590"/>
    </source>
</evidence>
<sequence>MAVVGIGPGGGKSLSIEAKQILLNSEVIIGYKTYIQLIEDLITEQQVISSSMKQELDRCQEALKLAKEGKQVAIVSSGDPGVYGMAGVVLELNEDPDLPVEIVPGTTAATGAASSLGAPLMHDFTVISLSDLLTPWQQIIKKLKAVASTDFVVVLYNPKSSQRREQIEIAREIFLEYRSPQTPVGLVSNNYRQGEKTVITTLEEFTNCDIDMSTTVVIGNDQSYVKFEKMITPRGYQL</sequence>
<gene>
    <name evidence="7" type="ordered locus">Nther_0935</name>
</gene>
<keyword evidence="2" id="KW-0169">Cobalamin biosynthesis</keyword>
<organism evidence="7 8">
    <name type="scientific">Natranaerobius thermophilus (strain ATCC BAA-1301 / DSM 18059 / JW/NM-WN-LF)</name>
    <dbReference type="NCBI Taxonomy" id="457570"/>
    <lineage>
        <taxon>Bacteria</taxon>
        <taxon>Bacillati</taxon>
        <taxon>Bacillota</taxon>
        <taxon>Clostridia</taxon>
        <taxon>Natranaerobiales</taxon>
        <taxon>Natranaerobiaceae</taxon>
        <taxon>Natranaerobius</taxon>
    </lineage>
</organism>
<dbReference type="InterPro" id="IPR014777">
    <property type="entry name" value="4pyrrole_Mease_sub1"/>
</dbReference>
<dbReference type="Gene3D" id="3.30.950.10">
    <property type="entry name" value="Methyltransferase, Cobalt-precorrin-4 Transmethylase, Domain 2"/>
    <property type="match status" value="1"/>
</dbReference>
<dbReference type="GO" id="GO:0008168">
    <property type="term" value="F:methyltransferase activity"/>
    <property type="evidence" value="ECO:0007669"/>
    <property type="project" value="UniProtKB-KW"/>
</dbReference>
<evidence type="ECO:0000256" key="4">
    <source>
        <dbReference type="ARBA" id="ARBA00022679"/>
    </source>
</evidence>
<dbReference type="KEGG" id="nth:Nther_0935"/>
<name>B2A0F9_NATTJ</name>